<comment type="caution">
    <text evidence="2">The sequence shown here is derived from an EMBL/GenBank/DDBJ whole genome shotgun (WGS) entry which is preliminary data.</text>
</comment>
<reference evidence="2 3" key="1">
    <citation type="submission" date="2017-07" db="EMBL/GenBank/DDBJ databases">
        <title>Recovery of genomes from metagenomes via a dereplication, aggregation, and scoring strategy.</title>
        <authorList>
            <person name="Sieber C.M."/>
            <person name="Probst A.J."/>
            <person name="Sharrar A."/>
            <person name="Thomas B.C."/>
            <person name="Hess M."/>
            <person name="Tringe S.G."/>
            <person name="Banfield J.F."/>
        </authorList>
    </citation>
    <scope>NUCLEOTIDE SEQUENCE [LARGE SCALE GENOMIC DNA]</scope>
    <source>
        <strain evidence="2">JGI_Cruoil_03_44_89</strain>
    </source>
</reference>
<dbReference type="InterPro" id="IPR027381">
    <property type="entry name" value="LytR/CpsA/Psr_C"/>
</dbReference>
<protein>
    <recommendedName>
        <fullName evidence="1">LytR/CpsA/Psr regulator C-terminal domain-containing protein</fullName>
    </recommendedName>
</protein>
<organism evidence="2 3">
    <name type="scientific">candidate division WOR-3 bacterium JGI_Cruoil_03_44_89</name>
    <dbReference type="NCBI Taxonomy" id="1973748"/>
    <lineage>
        <taxon>Bacteria</taxon>
        <taxon>Bacteria division WOR-3</taxon>
    </lineage>
</organism>
<dbReference type="AlphaFoldDB" id="A0A235BWV5"/>
<accession>A0A235BWV5</accession>
<feature type="domain" description="LytR/CpsA/Psr regulator C-terminal" evidence="1">
    <location>
        <begin position="39"/>
        <end position="125"/>
    </location>
</feature>
<name>A0A235BWV5_UNCW3</name>
<evidence type="ECO:0000313" key="3">
    <source>
        <dbReference type="Proteomes" id="UP000215215"/>
    </source>
</evidence>
<dbReference type="EMBL" id="NOZQ01000054">
    <property type="protein sequence ID" value="OYD16722.1"/>
    <property type="molecule type" value="Genomic_DNA"/>
</dbReference>
<dbReference type="Gene3D" id="3.30.70.2390">
    <property type="match status" value="1"/>
</dbReference>
<gene>
    <name evidence="2" type="ORF">CH333_02815</name>
</gene>
<evidence type="ECO:0000313" key="2">
    <source>
        <dbReference type="EMBL" id="OYD16722.1"/>
    </source>
</evidence>
<evidence type="ECO:0000259" key="1">
    <source>
        <dbReference type="Pfam" id="PF13399"/>
    </source>
</evidence>
<dbReference type="Pfam" id="PF13399">
    <property type="entry name" value="LytR_C"/>
    <property type="match status" value="1"/>
</dbReference>
<dbReference type="Proteomes" id="UP000215215">
    <property type="component" value="Unassembled WGS sequence"/>
</dbReference>
<proteinExistence type="predicted"/>
<sequence length="129" mass="14234">MKKVVSLIIIIIGFFSVILLVSSVDKIRDELAARKPQKIRMVVLNGTSIDDLAAETADFLQKNGCDILQIGNATSPHKKTVILDRSNGDLKKARRIRHLLGVGEMAYEPDPTHIVGVTVILGEDYKPEQ</sequence>